<keyword evidence="4" id="KW-1185">Reference proteome</keyword>
<organism evidence="3 4">
    <name type="scientific">Psilocybe cyanescens</name>
    <dbReference type="NCBI Taxonomy" id="93625"/>
    <lineage>
        <taxon>Eukaryota</taxon>
        <taxon>Fungi</taxon>
        <taxon>Dikarya</taxon>
        <taxon>Basidiomycota</taxon>
        <taxon>Agaricomycotina</taxon>
        <taxon>Agaricomycetes</taxon>
        <taxon>Agaricomycetidae</taxon>
        <taxon>Agaricales</taxon>
        <taxon>Agaricineae</taxon>
        <taxon>Strophariaceae</taxon>
        <taxon>Psilocybe</taxon>
    </lineage>
</organism>
<dbReference type="SUPFAM" id="SSF53098">
    <property type="entry name" value="Ribonuclease H-like"/>
    <property type="match status" value="1"/>
</dbReference>
<dbReference type="AlphaFoldDB" id="A0A409X5X3"/>
<sequence length="351" mass="40327">MSENRAPGCEHGTPVKNQLVGVIQATGNVAKAARITNMKYSTTRDIWQKYKKFGTTHNRPCSGRPLKVTDHTIRQMVRIARKTRRKPFKEIGNEVVPPLTDTTVRKVLARLGFHRRVARKVPFLTKAHKITRICWARLYKSFTDKNWAQVIWSDEAYVYLGDNRGRVYVTRRSDEEYIEECLVPTFKQSSVRVMIWGCIMDGQKGPLVLLEYPGGKGGGMNSSRYQEQVLEGVLVEFYNKMKKKNTKVIFQQDGAPSHTSKTTQCWFSKHDIPLLFHPPSSPDLNPIEPVWHELKKRLRTLPHPPNTVNQLKAAIQTAWDEMPIEDINKHIKSMSIRVKAILEARGGHTRF</sequence>
<dbReference type="InterPro" id="IPR012337">
    <property type="entry name" value="RNaseH-like_sf"/>
</dbReference>
<dbReference type="InterPro" id="IPR036397">
    <property type="entry name" value="RNaseH_sf"/>
</dbReference>
<evidence type="ECO:0000259" key="2">
    <source>
        <dbReference type="Pfam" id="PF13358"/>
    </source>
</evidence>
<gene>
    <name evidence="3" type="ORF">CVT25_002908</name>
</gene>
<dbReference type="PANTHER" id="PTHR23022:SF135">
    <property type="entry name" value="SI:DKEY-77F5.3"/>
    <property type="match status" value="1"/>
</dbReference>
<evidence type="ECO:0008006" key="5">
    <source>
        <dbReference type="Google" id="ProtNLM"/>
    </source>
</evidence>
<dbReference type="PANTHER" id="PTHR23022">
    <property type="entry name" value="TRANSPOSABLE ELEMENT-RELATED"/>
    <property type="match status" value="1"/>
</dbReference>
<dbReference type="GO" id="GO:0015074">
    <property type="term" value="P:DNA integration"/>
    <property type="evidence" value="ECO:0007669"/>
    <property type="project" value="InterPro"/>
</dbReference>
<evidence type="ECO:0000313" key="4">
    <source>
        <dbReference type="Proteomes" id="UP000283269"/>
    </source>
</evidence>
<dbReference type="STRING" id="93625.A0A409X5X3"/>
<name>A0A409X5X3_PSICY</name>
<comment type="caution">
    <text evidence="3">The sequence shown here is derived from an EMBL/GenBank/DDBJ whole genome shotgun (WGS) entry which is preliminary data.</text>
</comment>
<evidence type="ECO:0000259" key="1">
    <source>
        <dbReference type="Pfam" id="PF01498"/>
    </source>
</evidence>
<dbReference type="InParanoid" id="A0A409X5X3"/>
<reference evidence="3 4" key="1">
    <citation type="journal article" date="2018" name="Evol. Lett.">
        <title>Horizontal gene cluster transfer increased hallucinogenic mushroom diversity.</title>
        <authorList>
            <person name="Reynolds H.T."/>
            <person name="Vijayakumar V."/>
            <person name="Gluck-Thaler E."/>
            <person name="Korotkin H.B."/>
            <person name="Matheny P.B."/>
            <person name="Slot J.C."/>
        </authorList>
    </citation>
    <scope>NUCLEOTIDE SEQUENCE [LARGE SCALE GENOMIC DNA]</scope>
    <source>
        <strain evidence="3 4">2631</strain>
    </source>
</reference>
<dbReference type="Gene3D" id="3.30.420.10">
    <property type="entry name" value="Ribonuclease H-like superfamily/Ribonuclease H"/>
    <property type="match status" value="1"/>
</dbReference>
<dbReference type="GO" id="GO:0006313">
    <property type="term" value="P:DNA transposition"/>
    <property type="evidence" value="ECO:0007669"/>
    <property type="project" value="InterPro"/>
</dbReference>
<feature type="domain" description="Transposase Tc1-like" evidence="1">
    <location>
        <begin position="74"/>
        <end position="140"/>
    </location>
</feature>
<dbReference type="InterPro" id="IPR038717">
    <property type="entry name" value="Tc1-like_DDE_dom"/>
</dbReference>
<evidence type="ECO:0000313" key="3">
    <source>
        <dbReference type="EMBL" id="PPQ86156.1"/>
    </source>
</evidence>
<dbReference type="EMBL" id="NHYD01002548">
    <property type="protein sequence ID" value="PPQ86156.1"/>
    <property type="molecule type" value="Genomic_DNA"/>
</dbReference>
<dbReference type="Proteomes" id="UP000283269">
    <property type="component" value="Unassembled WGS sequence"/>
</dbReference>
<dbReference type="InterPro" id="IPR052338">
    <property type="entry name" value="Transposase_5"/>
</dbReference>
<protein>
    <recommendedName>
        <fullName evidence="5">Tc1-like transposase DDE domain-containing protein</fullName>
    </recommendedName>
</protein>
<accession>A0A409X5X3</accession>
<dbReference type="Pfam" id="PF01498">
    <property type="entry name" value="HTH_Tnp_Tc3_2"/>
    <property type="match status" value="1"/>
</dbReference>
<feature type="domain" description="Tc1-like transposase DDE" evidence="2">
    <location>
        <begin position="230"/>
        <end position="300"/>
    </location>
</feature>
<dbReference type="OrthoDB" id="2431447at2759"/>
<dbReference type="GO" id="GO:0003677">
    <property type="term" value="F:DNA binding"/>
    <property type="evidence" value="ECO:0007669"/>
    <property type="project" value="InterPro"/>
</dbReference>
<dbReference type="InterPro" id="IPR002492">
    <property type="entry name" value="Transposase_Tc1-like"/>
</dbReference>
<proteinExistence type="predicted"/>
<dbReference type="Pfam" id="PF13358">
    <property type="entry name" value="DDE_3"/>
    <property type="match status" value="1"/>
</dbReference>